<evidence type="ECO:0000313" key="3">
    <source>
        <dbReference type="EMBL" id="QHU16682.1"/>
    </source>
</evidence>
<dbReference type="EMBL" id="MN740888">
    <property type="protein sequence ID" value="QHU16682.1"/>
    <property type="molecule type" value="Genomic_DNA"/>
</dbReference>
<organism evidence="3">
    <name type="scientific">viral metagenome</name>
    <dbReference type="NCBI Taxonomy" id="1070528"/>
    <lineage>
        <taxon>unclassified sequences</taxon>
        <taxon>metagenomes</taxon>
        <taxon>organismal metagenomes</taxon>
    </lineage>
</organism>
<dbReference type="AlphaFoldDB" id="A0A6C0KF98"/>
<evidence type="ECO:0000256" key="1">
    <source>
        <dbReference type="SAM" id="Phobius"/>
    </source>
</evidence>
<keyword evidence="1" id="KW-0472">Membrane</keyword>
<dbReference type="CDD" id="cd02440">
    <property type="entry name" value="AdoMet_MTases"/>
    <property type="match status" value="1"/>
</dbReference>
<reference evidence="3" key="1">
    <citation type="journal article" date="2020" name="Nature">
        <title>Giant virus diversity and host interactions through global metagenomics.</title>
        <authorList>
            <person name="Schulz F."/>
            <person name="Roux S."/>
            <person name="Paez-Espino D."/>
            <person name="Jungbluth S."/>
            <person name="Walsh D.A."/>
            <person name="Denef V.J."/>
            <person name="McMahon K.D."/>
            <person name="Konstantinidis K.T."/>
            <person name="Eloe-Fadrosh E.A."/>
            <person name="Kyrpides N.C."/>
            <person name="Woyke T."/>
        </authorList>
    </citation>
    <scope>NUCLEOTIDE SEQUENCE</scope>
    <source>
        <strain evidence="3">GVMAG-S-3300012000-53</strain>
    </source>
</reference>
<keyword evidence="1" id="KW-1133">Transmembrane helix</keyword>
<dbReference type="InterPro" id="IPR029063">
    <property type="entry name" value="SAM-dependent_MTases_sf"/>
</dbReference>
<dbReference type="PANTHER" id="PTHR43861:SF6">
    <property type="entry name" value="METHYLTRANSFERASE TYPE 11"/>
    <property type="match status" value="1"/>
</dbReference>
<dbReference type="SUPFAM" id="SSF53335">
    <property type="entry name" value="S-adenosyl-L-methionine-dependent methyltransferases"/>
    <property type="match status" value="1"/>
</dbReference>
<dbReference type="GO" id="GO:0008757">
    <property type="term" value="F:S-adenosylmethionine-dependent methyltransferase activity"/>
    <property type="evidence" value="ECO:0007669"/>
    <property type="project" value="InterPro"/>
</dbReference>
<protein>
    <recommendedName>
        <fullName evidence="2">Methyltransferase type 11 domain-containing protein</fullName>
    </recommendedName>
</protein>
<feature type="domain" description="Methyltransferase type 11" evidence="2">
    <location>
        <begin position="101"/>
        <end position="194"/>
    </location>
</feature>
<dbReference type="Gene3D" id="3.40.50.150">
    <property type="entry name" value="Vaccinia Virus protein VP39"/>
    <property type="match status" value="1"/>
</dbReference>
<dbReference type="Pfam" id="PF08241">
    <property type="entry name" value="Methyltransf_11"/>
    <property type="match status" value="1"/>
</dbReference>
<dbReference type="InterPro" id="IPR013216">
    <property type="entry name" value="Methyltransf_11"/>
</dbReference>
<dbReference type="PANTHER" id="PTHR43861">
    <property type="entry name" value="TRANS-ACONITATE 2-METHYLTRANSFERASE-RELATED"/>
    <property type="match status" value="1"/>
</dbReference>
<proteinExistence type="predicted"/>
<name>A0A6C0KF98_9ZZZZ</name>
<keyword evidence="1" id="KW-0812">Transmembrane</keyword>
<accession>A0A6C0KF98</accession>
<feature type="transmembrane region" description="Helical" evidence="1">
    <location>
        <begin position="17"/>
        <end position="35"/>
    </location>
</feature>
<sequence length="311" mass="36513">MFQYIFTILKTNNINQFFLRLLVVLCIIYFGLNIYKYFGDKTHEMEGFTQLEQFVLKRNENIYDGFYSQIYDEIHKPNHRTDFELNQVIQLTQPTHNSVFLDIGSGTGDLVNELQQAGYQAYGIDKSQAMVDISEKKYPSNQYKCGDALEPMAFEKGTFSHILCTYFTIYQMEDKRTFFKNCYHWLMPNGYLILHLVERNKFDAISPVGKSKLIMNPKHIPGSPRITNTIVDFGGFEYKSSFDFSEENKVSIVEKFQDKTTKHIRQNEQTLQMETIEDILKMANGFTFKAKIDMKKCIDDENQFIYILEKI</sequence>
<evidence type="ECO:0000259" key="2">
    <source>
        <dbReference type="Pfam" id="PF08241"/>
    </source>
</evidence>